<feature type="non-terminal residue" evidence="1">
    <location>
        <position position="1"/>
    </location>
</feature>
<evidence type="ECO:0000313" key="1">
    <source>
        <dbReference type="EMBL" id="GAH82105.1"/>
    </source>
</evidence>
<organism evidence="1">
    <name type="scientific">marine sediment metagenome</name>
    <dbReference type="NCBI Taxonomy" id="412755"/>
    <lineage>
        <taxon>unclassified sequences</taxon>
        <taxon>metagenomes</taxon>
        <taxon>ecological metagenomes</taxon>
    </lineage>
</organism>
<comment type="caution">
    <text evidence="1">The sequence shown here is derived from an EMBL/GenBank/DDBJ whole genome shotgun (WGS) entry which is preliminary data.</text>
</comment>
<feature type="non-terminal residue" evidence="1">
    <location>
        <position position="162"/>
    </location>
</feature>
<dbReference type="AlphaFoldDB" id="X1JKW8"/>
<accession>X1JKW8</accession>
<dbReference type="EMBL" id="BARU01044863">
    <property type="protein sequence ID" value="GAH82105.1"/>
    <property type="molecule type" value="Genomic_DNA"/>
</dbReference>
<name>X1JKW8_9ZZZZ</name>
<gene>
    <name evidence="1" type="ORF">S03H2_68277</name>
</gene>
<reference evidence="1" key="1">
    <citation type="journal article" date="2014" name="Front. Microbiol.">
        <title>High frequency of phylogenetically diverse reductive dehalogenase-homologous genes in deep subseafloor sedimentary metagenomes.</title>
        <authorList>
            <person name="Kawai M."/>
            <person name="Futagami T."/>
            <person name="Toyoda A."/>
            <person name="Takaki Y."/>
            <person name="Nishi S."/>
            <person name="Hori S."/>
            <person name="Arai W."/>
            <person name="Tsubouchi T."/>
            <person name="Morono Y."/>
            <person name="Uchiyama I."/>
            <person name="Ito T."/>
            <person name="Fujiyama A."/>
            <person name="Inagaki F."/>
            <person name="Takami H."/>
        </authorList>
    </citation>
    <scope>NUCLEOTIDE SEQUENCE</scope>
    <source>
        <strain evidence="1">Expedition CK06-06</strain>
    </source>
</reference>
<proteinExistence type="predicted"/>
<protein>
    <submittedName>
        <fullName evidence="1">Uncharacterized protein</fullName>
    </submittedName>
</protein>
<sequence>VETWTFNCTYPATTNYSYNETTDGYSILQNTTYWLNVSILPSTSEFYGIETNVTGERCPDELGCKLFRDGVEITNPEVDTLAVNLAYTYVFNNSGNTNYSAKSNTSSLEIKELTGEVNGFINHTASNFTAYNGTATQDIYINMTLISPCVGNGNITIDGIQI</sequence>